<comment type="caution">
    <text evidence="1">The sequence shown here is derived from an EMBL/GenBank/DDBJ whole genome shotgun (WGS) entry which is preliminary data.</text>
</comment>
<reference evidence="1" key="2">
    <citation type="submission" date="2023-05" db="EMBL/GenBank/DDBJ databases">
        <authorList>
            <person name="Schelkunov M.I."/>
        </authorList>
    </citation>
    <scope>NUCLEOTIDE SEQUENCE</scope>
    <source>
        <strain evidence="1">Hsosn_3</strain>
        <tissue evidence="1">Leaf</tissue>
    </source>
</reference>
<dbReference type="AlphaFoldDB" id="A0AAD8I1U2"/>
<evidence type="ECO:0000313" key="2">
    <source>
        <dbReference type="Proteomes" id="UP001237642"/>
    </source>
</evidence>
<keyword evidence="2" id="KW-1185">Reference proteome</keyword>
<gene>
    <name evidence="1" type="ORF">POM88_024150</name>
</gene>
<name>A0AAD8I1U2_9APIA</name>
<sequence length="193" mass="22050">MLDGHVLKWVDPYIRFVAMGTTMMNNLAKFIVFICQTSILSDSEVFLCCDIIGNILSMKLGTYVHMMRACYALQYLSYERFAAINEKAIIILTELSCNRDNTVAVSALGVLGNIARWGTSWQIKIFDSVPHDEPVSKPMKFQWEVCRIISKIADQWPTLAQNAKEQFRNHTRKLVGESISAALHTLKSRTREW</sequence>
<evidence type="ECO:0000313" key="1">
    <source>
        <dbReference type="EMBL" id="KAK1377406.1"/>
    </source>
</evidence>
<accession>A0AAD8I1U2</accession>
<proteinExistence type="predicted"/>
<dbReference type="Proteomes" id="UP001237642">
    <property type="component" value="Unassembled WGS sequence"/>
</dbReference>
<organism evidence="1 2">
    <name type="scientific">Heracleum sosnowskyi</name>
    <dbReference type="NCBI Taxonomy" id="360622"/>
    <lineage>
        <taxon>Eukaryota</taxon>
        <taxon>Viridiplantae</taxon>
        <taxon>Streptophyta</taxon>
        <taxon>Embryophyta</taxon>
        <taxon>Tracheophyta</taxon>
        <taxon>Spermatophyta</taxon>
        <taxon>Magnoliopsida</taxon>
        <taxon>eudicotyledons</taxon>
        <taxon>Gunneridae</taxon>
        <taxon>Pentapetalae</taxon>
        <taxon>asterids</taxon>
        <taxon>campanulids</taxon>
        <taxon>Apiales</taxon>
        <taxon>Apiaceae</taxon>
        <taxon>Apioideae</taxon>
        <taxon>apioid superclade</taxon>
        <taxon>Tordylieae</taxon>
        <taxon>Tordyliinae</taxon>
        <taxon>Heracleum</taxon>
    </lineage>
</organism>
<protein>
    <submittedName>
        <fullName evidence="1">Uncharacterized protein</fullName>
    </submittedName>
</protein>
<reference evidence="1" key="1">
    <citation type="submission" date="2023-02" db="EMBL/GenBank/DDBJ databases">
        <title>Genome of toxic invasive species Heracleum sosnowskyi carries increased number of genes despite the absence of recent whole-genome duplications.</title>
        <authorList>
            <person name="Schelkunov M."/>
            <person name="Shtratnikova V."/>
            <person name="Makarenko M."/>
            <person name="Klepikova A."/>
            <person name="Omelchenko D."/>
            <person name="Novikova G."/>
            <person name="Obukhova E."/>
            <person name="Bogdanov V."/>
            <person name="Penin A."/>
            <person name="Logacheva M."/>
        </authorList>
    </citation>
    <scope>NUCLEOTIDE SEQUENCE</scope>
    <source>
        <strain evidence="1">Hsosn_3</strain>
        <tissue evidence="1">Leaf</tissue>
    </source>
</reference>
<dbReference type="EMBL" id="JAUIZM010000006">
    <property type="protein sequence ID" value="KAK1377406.1"/>
    <property type="molecule type" value="Genomic_DNA"/>
</dbReference>